<reference evidence="1" key="1">
    <citation type="submission" date="2021-01" db="EMBL/GenBank/DDBJ databases">
        <title>Whole genome shotgun sequence of Planosporangium flavigriseum NBRC 105377.</title>
        <authorList>
            <person name="Komaki H."/>
            <person name="Tamura T."/>
        </authorList>
    </citation>
    <scope>NUCLEOTIDE SEQUENCE</scope>
    <source>
        <strain evidence="1">NBRC 105377</strain>
    </source>
</reference>
<organism evidence="1 2">
    <name type="scientific">Planosporangium flavigriseum</name>
    <dbReference type="NCBI Taxonomy" id="373681"/>
    <lineage>
        <taxon>Bacteria</taxon>
        <taxon>Bacillati</taxon>
        <taxon>Actinomycetota</taxon>
        <taxon>Actinomycetes</taxon>
        <taxon>Micromonosporales</taxon>
        <taxon>Micromonosporaceae</taxon>
        <taxon>Planosporangium</taxon>
    </lineage>
</organism>
<dbReference type="AlphaFoldDB" id="A0A8J3M1M9"/>
<dbReference type="EMBL" id="BONU01000026">
    <property type="protein sequence ID" value="GIG75075.1"/>
    <property type="molecule type" value="Genomic_DNA"/>
</dbReference>
<comment type="caution">
    <text evidence="1">The sequence shown here is derived from an EMBL/GenBank/DDBJ whole genome shotgun (WGS) entry which is preliminary data.</text>
</comment>
<evidence type="ECO:0000313" key="2">
    <source>
        <dbReference type="Proteomes" id="UP000653674"/>
    </source>
</evidence>
<dbReference type="RefSeq" id="WP_239075579.1">
    <property type="nucleotide sequence ID" value="NZ_BAAAQJ010000007.1"/>
</dbReference>
<accession>A0A8J3M1M9</accession>
<dbReference type="Proteomes" id="UP000653674">
    <property type="component" value="Unassembled WGS sequence"/>
</dbReference>
<gene>
    <name evidence="1" type="ORF">Pfl04_34790</name>
</gene>
<keyword evidence="2" id="KW-1185">Reference proteome</keyword>
<evidence type="ECO:0000313" key="1">
    <source>
        <dbReference type="EMBL" id="GIG75075.1"/>
    </source>
</evidence>
<proteinExistence type="predicted"/>
<protein>
    <submittedName>
        <fullName evidence="1">Uncharacterized protein</fullName>
    </submittedName>
</protein>
<sequence length="153" mass="16512">MGTTGQRLDCWQESTCVVCPAQVLGLGEFDVSDRPGPDSRYEPEIGYRVNVHTLTPVCVHPYRVGLPVGPYASAGKPVPPITQQPPAPSSAHLELPEDATDLEGWLIATLRTADADAMASALRRAEAIAARRFPARDVVAAMRRVLSVELTHD</sequence>
<name>A0A8J3M1M9_9ACTN</name>